<dbReference type="EC" id="3.6.1.9" evidence="4"/>
<sequence>MSFILASGSASRRAILNNAGLDFEVDPAHVDEDALKEGFSGDLGDLALALAEAKALAVSARRDGLVLGADQVLDLDGELHDKARSVQEAEAKLRALRGRTHWLKGGIAAARGGEIVWRHKSACRMVVRDFTDAFLDRYLDEAGDILTQGVGAYAFEGLGAQLFEEVEGDYYAVLGLPLLPVLSMLRDQNAAPV</sequence>
<comment type="subcellular location">
    <subcellularLocation>
        <location evidence="4">Cytoplasm</location>
    </subcellularLocation>
</comment>
<comment type="catalytic activity">
    <reaction evidence="4">
        <text>a ribonucleoside 5'-triphosphate + H2O = a ribonucleoside 5'-phosphate + diphosphate + H(+)</text>
        <dbReference type="Rhea" id="RHEA:23996"/>
        <dbReference type="ChEBI" id="CHEBI:15377"/>
        <dbReference type="ChEBI" id="CHEBI:15378"/>
        <dbReference type="ChEBI" id="CHEBI:33019"/>
        <dbReference type="ChEBI" id="CHEBI:58043"/>
        <dbReference type="ChEBI" id="CHEBI:61557"/>
        <dbReference type="EC" id="3.6.1.9"/>
    </reaction>
</comment>
<dbReference type="GO" id="GO:0047429">
    <property type="term" value="F:nucleoside triphosphate diphosphatase activity"/>
    <property type="evidence" value="ECO:0007669"/>
    <property type="project" value="UniProtKB-EC"/>
</dbReference>
<dbReference type="SUPFAM" id="SSF52972">
    <property type="entry name" value="ITPase-like"/>
    <property type="match status" value="1"/>
</dbReference>
<proteinExistence type="inferred from homology"/>
<dbReference type="HAMAP" id="MF_00528">
    <property type="entry name" value="Maf"/>
    <property type="match status" value="1"/>
</dbReference>
<comment type="caution">
    <text evidence="4">Lacks conserved residue(s) required for the propagation of feature annotation.</text>
</comment>
<keyword evidence="6" id="KW-1185">Reference proteome</keyword>
<dbReference type="Gene3D" id="3.90.950.10">
    <property type="match status" value="1"/>
</dbReference>
<keyword evidence="3 4" id="KW-0546">Nucleotide metabolism</keyword>
<dbReference type="InterPro" id="IPR029001">
    <property type="entry name" value="ITPase-like_fam"/>
</dbReference>
<dbReference type="PIRSF" id="PIRSF006305">
    <property type="entry name" value="Maf"/>
    <property type="match status" value="1"/>
</dbReference>
<evidence type="ECO:0000256" key="3">
    <source>
        <dbReference type="ARBA" id="ARBA00023080"/>
    </source>
</evidence>
<keyword evidence="2 4" id="KW-0378">Hydrolase</keyword>
<name>A0A4S2HAA2_9PROT</name>
<comment type="cofactor">
    <cofactor evidence="1 4">
        <name>a divalent metal cation</name>
        <dbReference type="ChEBI" id="CHEBI:60240"/>
    </cofactor>
</comment>
<dbReference type="InterPro" id="IPR003697">
    <property type="entry name" value="Maf-like"/>
</dbReference>
<evidence type="ECO:0000313" key="5">
    <source>
        <dbReference type="EMBL" id="TGY92491.1"/>
    </source>
</evidence>
<organism evidence="5 6">
    <name type="scientific">Marinicauda pacifica</name>
    <dbReference type="NCBI Taxonomy" id="1133559"/>
    <lineage>
        <taxon>Bacteria</taxon>
        <taxon>Pseudomonadati</taxon>
        <taxon>Pseudomonadota</taxon>
        <taxon>Alphaproteobacteria</taxon>
        <taxon>Maricaulales</taxon>
        <taxon>Maricaulaceae</taxon>
        <taxon>Marinicauda</taxon>
    </lineage>
</organism>
<dbReference type="GO" id="GO:0005737">
    <property type="term" value="C:cytoplasm"/>
    <property type="evidence" value="ECO:0007669"/>
    <property type="project" value="UniProtKB-SubCell"/>
</dbReference>
<protein>
    <recommendedName>
        <fullName evidence="4">Nucleoside triphosphate pyrophosphatase</fullName>
        <ecNumber evidence="4">3.6.1.9</ecNumber>
    </recommendedName>
    <alternativeName>
        <fullName evidence="4">Nucleotide pyrophosphatase</fullName>
        <shortName evidence="4">Nucleotide PPase</shortName>
    </alternativeName>
</protein>
<gene>
    <name evidence="5" type="ORF">E5162_12710</name>
</gene>
<evidence type="ECO:0000313" key="6">
    <source>
        <dbReference type="Proteomes" id="UP000305451"/>
    </source>
</evidence>
<dbReference type="PANTHER" id="PTHR43213">
    <property type="entry name" value="BIFUNCTIONAL DTTP/UTP PYROPHOSPHATASE/METHYLTRANSFERASE PROTEIN-RELATED"/>
    <property type="match status" value="1"/>
</dbReference>
<accession>A0A4S2HAA2</accession>
<dbReference type="EMBL" id="SRXV01000003">
    <property type="protein sequence ID" value="TGY92491.1"/>
    <property type="molecule type" value="Genomic_DNA"/>
</dbReference>
<evidence type="ECO:0000256" key="2">
    <source>
        <dbReference type="ARBA" id="ARBA00022801"/>
    </source>
</evidence>
<dbReference type="PANTHER" id="PTHR43213:SF5">
    <property type="entry name" value="BIFUNCTIONAL DTTP_UTP PYROPHOSPHATASE_METHYLTRANSFERASE PROTEIN-RELATED"/>
    <property type="match status" value="1"/>
</dbReference>
<dbReference type="GO" id="GO:0009117">
    <property type="term" value="P:nucleotide metabolic process"/>
    <property type="evidence" value="ECO:0007669"/>
    <property type="project" value="UniProtKB-KW"/>
</dbReference>
<comment type="similarity">
    <text evidence="4">Belongs to the Maf family.</text>
</comment>
<dbReference type="RefSeq" id="WP_135945626.1">
    <property type="nucleotide sequence ID" value="NZ_BMEI01000003.1"/>
</dbReference>
<dbReference type="Proteomes" id="UP000305451">
    <property type="component" value="Unassembled WGS sequence"/>
</dbReference>
<reference evidence="5 6" key="1">
    <citation type="journal article" date="2013" name="Int. J. Syst. Evol. Microbiol.">
        <title>Marinicauda pacifica gen. nov., sp. nov., a prosthecate alphaproteobacterium of the family Hyphomonadaceae isolated from deep seawater.</title>
        <authorList>
            <person name="Zhang X.Y."/>
            <person name="Li G.W."/>
            <person name="Wang C.S."/>
            <person name="Zhang Y.J."/>
            <person name="Xu X.W."/>
            <person name="Li H."/>
            <person name="Liu A."/>
            <person name="Liu C."/>
            <person name="Xie B.B."/>
            <person name="Qin Q.L."/>
            <person name="Xu Z."/>
            <person name="Chen X.L."/>
            <person name="Zhou B.C."/>
            <person name="Zhang Y.Z."/>
        </authorList>
    </citation>
    <scope>NUCLEOTIDE SEQUENCE [LARGE SCALE GENOMIC DNA]</scope>
    <source>
        <strain evidence="5 6">P-1 km-3</strain>
    </source>
</reference>
<evidence type="ECO:0000256" key="4">
    <source>
        <dbReference type="HAMAP-Rule" id="MF_00528"/>
    </source>
</evidence>
<comment type="caution">
    <text evidence="5">The sequence shown here is derived from an EMBL/GenBank/DDBJ whole genome shotgun (WGS) entry which is preliminary data.</text>
</comment>
<dbReference type="OrthoDB" id="9813962at2"/>
<keyword evidence="4" id="KW-0963">Cytoplasm</keyword>
<dbReference type="AlphaFoldDB" id="A0A4S2HAA2"/>
<feature type="active site" description="Proton acceptor" evidence="4">
    <location>
        <position position="70"/>
    </location>
</feature>
<evidence type="ECO:0000256" key="1">
    <source>
        <dbReference type="ARBA" id="ARBA00001968"/>
    </source>
</evidence>
<dbReference type="Pfam" id="PF02545">
    <property type="entry name" value="Maf"/>
    <property type="match status" value="1"/>
</dbReference>
<comment type="catalytic activity">
    <reaction evidence="4">
        <text>a 2'-deoxyribonucleoside 5'-triphosphate + H2O = a 2'-deoxyribonucleoside 5'-phosphate + diphosphate + H(+)</text>
        <dbReference type="Rhea" id="RHEA:44644"/>
        <dbReference type="ChEBI" id="CHEBI:15377"/>
        <dbReference type="ChEBI" id="CHEBI:15378"/>
        <dbReference type="ChEBI" id="CHEBI:33019"/>
        <dbReference type="ChEBI" id="CHEBI:61560"/>
        <dbReference type="ChEBI" id="CHEBI:65317"/>
        <dbReference type="EC" id="3.6.1.9"/>
    </reaction>
</comment>
<comment type="function">
    <text evidence="4">Nucleoside triphosphate pyrophosphatase. May have a dual role in cell division arrest and in preventing the incorporation of modified nucleotides into cellular nucleic acids.</text>
</comment>